<evidence type="ECO:0000256" key="5">
    <source>
        <dbReference type="ARBA" id="ARBA00022737"/>
    </source>
</evidence>
<comment type="similarity">
    <text evidence="8">Belongs to the U2 small nuclear ribonucleoprotein A family.</text>
</comment>
<dbReference type="FunFam" id="3.80.10.10:FF:000629">
    <property type="entry name" value="U2 snRNP component"/>
    <property type="match status" value="1"/>
</dbReference>
<evidence type="ECO:0000256" key="8">
    <source>
        <dbReference type="ARBA" id="ARBA00024196"/>
    </source>
</evidence>
<dbReference type="SUPFAM" id="SSF52058">
    <property type="entry name" value="L domain-like"/>
    <property type="match status" value="1"/>
</dbReference>
<dbReference type="PROSITE" id="PS51450">
    <property type="entry name" value="LRR"/>
    <property type="match status" value="1"/>
</dbReference>
<dbReference type="GeneID" id="34685939"/>
<dbReference type="GO" id="GO:0000974">
    <property type="term" value="C:Prp19 complex"/>
    <property type="evidence" value="ECO:0007669"/>
    <property type="project" value="EnsemblFungi"/>
</dbReference>
<evidence type="ECO:0000256" key="4">
    <source>
        <dbReference type="ARBA" id="ARBA00022728"/>
    </source>
</evidence>
<evidence type="ECO:0000313" key="10">
    <source>
        <dbReference type="EMBL" id="CEP62469.1"/>
    </source>
</evidence>
<evidence type="ECO:0000313" key="11">
    <source>
        <dbReference type="Proteomes" id="UP000054304"/>
    </source>
</evidence>
<name>A0A0C7MXR6_9SACH</name>
<evidence type="ECO:0000256" key="3">
    <source>
        <dbReference type="ARBA" id="ARBA00022664"/>
    </source>
</evidence>
<sequence>MKLTPGALIDAPQYYNNIGNGKYDTELTVVLRDLHLENDNEAMPAVFGKYLPSATQILDLTNNDLTFIPDLRGKTSIKTLLLSRNRIHDINGSFLPRHLRSLALANNGISKLEDLKGLRKSPKTLQNLILKGNQVCYLENYRIYTLSLIPQLQTLDFTKISDEERRKASLLKLSASSNENKAEQRIDQAIETPRDKEGEIMGIVLDKMDTDVRENLKQQLANAATLEEMERIEKILTGGI</sequence>
<keyword evidence="6" id="KW-0508">mRNA splicing</keyword>
<reference evidence="10 11" key="1">
    <citation type="submission" date="2014-12" db="EMBL/GenBank/DDBJ databases">
        <authorList>
            <person name="Neuveglise Cecile"/>
        </authorList>
    </citation>
    <scope>NUCLEOTIDE SEQUENCE [LARGE SCALE GENOMIC DNA]</scope>
    <source>
        <strain evidence="10 11">CBS 12615</strain>
    </source>
</reference>
<keyword evidence="2" id="KW-0433">Leucine-rich repeat</keyword>
<protein>
    <recommendedName>
        <fullName evidence="9">U2 small nuclear ribonucleoprotein A'</fullName>
    </recommendedName>
</protein>
<comment type="subcellular location">
    <subcellularLocation>
        <location evidence="1">Nucleus</location>
    </subcellularLocation>
</comment>
<dbReference type="STRING" id="1245769.A0A0C7MXR6"/>
<dbReference type="Pfam" id="PF14580">
    <property type="entry name" value="LRR_9"/>
    <property type="match status" value="1"/>
</dbReference>
<dbReference type="GO" id="GO:0005686">
    <property type="term" value="C:U2 snRNP"/>
    <property type="evidence" value="ECO:0007669"/>
    <property type="project" value="EnsemblFungi"/>
</dbReference>
<keyword evidence="11" id="KW-1185">Reference proteome</keyword>
<keyword evidence="7" id="KW-0539">Nucleus</keyword>
<gene>
    <name evidence="10" type="ORF">LALA0_S05e06348g</name>
</gene>
<evidence type="ECO:0000256" key="7">
    <source>
        <dbReference type="ARBA" id="ARBA00023242"/>
    </source>
</evidence>
<dbReference type="OrthoDB" id="433501at2759"/>
<proteinExistence type="inferred from homology"/>
<evidence type="ECO:0000256" key="1">
    <source>
        <dbReference type="ARBA" id="ARBA00004123"/>
    </source>
</evidence>
<dbReference type="GO" id="GO:0030620">
    <property type="term" value="F:U2 snRNA binding"/>
    <property type="evidence" value="ECO:0007669"/>
    <property type="project" value="InterPro"/>
</dbReference>
<dbReference type="Gene3D" id="3.80.10.10">
    <property type="entry name" value="Ribonuclease Inhibitor"/>
    <property type="match status" value="1"/>
</dbReference>
<keyword evidence="3" id="KW-0507">mRNA processing</keyword>
<dbReference type="Proteomes" id="UP000054304">
    <property type="component" value="Unassembled WGS sequence"/>
</dbReference>
<dbReference type="GO" id="GO:0071004">
    <property type="term" value="C:U2-type prespliceosome"/>
    <property type="evidence" value="ECO:0007669"/>
    <property type="project" value="EnsemblFungi"/>
</dbReference>
<dbReference type="EMBL" id="LN736364">
    <property type="protein sequence ID" value="CEP62469.1"/>
    <property type="molecule type" value="Genomic_DNA"/>
</dbReference>
<dbReference type="RefSeq" id="XP_022628695.1">
    <property type="nucleotide sequence ID" value="XM_022772363.1"/>
</dbReference>
<dbReference type="PANTHER" id="PTHR10552">
    <property type="entry name" value="U2 SMALL NUCLEAR RIBONUCLEOPROTEIN A"/>
    <property type="match status" value="1"/>
</dbReference>
<dbReference type="PANTHER" id="PTHR10552:SF6">
    <property type="entry name" value="U2 SMALL NUCLEAR RIBONUCLEOPROTEIN A"/>
    <property type="match status" value="1"/>
</dbReference>
<dbReference type="InterPro" id="IPR001611">
    <property type="entry name" value="Leu-rich_rpt"/>
</dbReference>
<evidence type="ECO:0000256" key="9">
    <source>
        <dbReference type="ARBA" id="ARBA00024238"/>
    </source>
</evidence>
<dbReference type="HOGENOM" id="CLU_061027_3_0_1"/>
<organism evidence="10 11">
    <name type="scientific">Lachancea lanzarotensis</name>
    <dbReference type="NCBI Taxonomy" id="1245769"/>
    <lineage>
        <taxon>Eukaryota</taxon>
        <taxon>Fungi</taxon>
        <taxon>Dikarya</taxon>
        <taxon>Ascomycota</taxon>
        <taxon>Saccharomycotina</taxon>
        <taxon>Saccharomycetes</taxon>
        <taxon>Saccharomycetales</taxon>
        <taxon>Saccharomycetaceae</taxon>
        <taxon>Lachancea</taxon>
    </lineage>
</organism>
<dbReference type="AlphaFoldDB" id="A0A0C7MXR6"/>
<evidence type="ECO:0000256" key="6">
    <source>
        <dbReference type="ARBA" id="ARBA00023187"/>
    </source>
</evidence>
<keyword evidence="5" id="KW-0677">Repeat</keyword>
<dbReference type="InterPro" id="IPR044640">
    <property type="entry name" value="RU2A"/>
</dbReference>
<dbReference type="InterPro" id="IPR032675">
    <property type="entry name" value="LRR_dom_sf"/>
</dbReference>
<dbReference type="GO" id="GO:0000398">
    <property type="term" value="P:mRNA splicing, via spliceosome"/>
    <property type="evidence" value="ECO:0007669"/>
    <property type="project" value="EnsemblFungi"/>
</dbReference>
<evidence type="ECO:0000256" key="2">
    <source>
        <dbReference type="ARBA" id="ARBA00022614"/>
    </source>
</evidence>
<accession>A0A0C7MXR6</accession>
<keyword evidence="4" id="KW-0747">Spliceosome</keyword>